<evidence type="ECO:0000313" key="3">
    <source>
        <dbReference type="EMBL" id="RFN50669.1"/>
    </source>
</evidence>
<evidence type="ECO:0000256" key="2">
    <source>
        <dbReference type="SAM" id="SignalP"/>
    </source>
</evidence>
<proteinExistence type="predicted"/>
<feature type="region of interest" description="Disordered" evidence="1">
    <location>
        <begin position="264"/>
        <end position="321"/>
    </location>
</feature>
<name>A0A395MU04_9HYPO</name>
<evidence type="ECO:0000256" key="1">
    <source>
        <dbReference type="SAM" id="MobiDB-lite"/>
    </source>
</evidence>
<protein>
    <submittedName>
        <fullName evidence="3">Uncharacterized protein</fullName>
    </submittedName>
</protein>
<feature type="chain" id="PRO_5017370947" evidence="2">
    <location>
        <begin position="25"/>
        <end position="321"/>
    </location>
</feature>
<dbReference type="Proteomes" id="UP000265631">
    <property type="component" value="Unassembled WGS sequence"/>
</dbReference>
<reference evidence="3 4" key="1">
    <citation type="journal article" date="2018" name="PLoS Pathog.">
        <title>Evolution of structural diversity of trichothecenes, a family of toxins produced by plant pathogenic and entomopathogenic fungi.</title>
        <authorList>
            <person name="Proctor R.H."/>
            <person name="McCormick S.P."/>
            <person name="Kim H.S."/>
            <person name="Cardoza R.E."/>
            <person name="Stanley A.M."/>
            <person name="Lindo L."/>
            <person name="Kelly A."/>
            <person name="Brown D.W."/>
            <person name="Lee T."/>
            <person name="Vaughan M.M."/>
            <person name="Alexander N.J."/>
            <person name="Busman M."/>
            <person name="Gutierrez S."/>
        </authorList>
    </citation>
    <scope>NUCLEOTIDE SEQUENCE [LARGE SCALE GENOMIC DNA]</scope>
    <source>
        <strain evidence="3 4">NRRL 13405</strain>
    </source>
</reference>
<dbReference type="STRING" id="2594813.A0A395MU04"/>
<organism evidence="3 4">
    <name type="scientific">Fusarium flagelliforme</name>
    <dbReference type="NCBI Taxonomy" id="2675880"/>
    <lineage>
        <taxon>Eukaryota</taxon>
        <taxon>Fungi</taxon>
        <taxon>Dikarya</taxon>
        <taxon>Ascomycota</taxon>
        <taxon>Pezizomycotina</taxon>
        <taxon>Sordariomycetes</taxon>
        <taxon>Hypocreomycetidae</taxon>
        <taxon>Hypocreales</taxon>
        <taxon>Nectriaceae</taxon>
        <taxon>Fusarium</taxon>
        <taxon>Fusarium incarnatum-equiseti species complex</taxon>
    </lineage>
</organism>
<accession>A0A395MU04</accession>
<gene>
    <name evidence="3" type="ORF">FIE12Z_5053</name>
</gene>
<keyword evidence="4" id="KW-1185">Reference proteome</keyword>
<keyword evidence="2" id="KW-0732">Signal</keyword>
<evidence type="ECO:0000313" key="4">
    <source>
        <dbReference type="Proteomes" id="UP000265631"/>
    </source>
</evidence>
<feature type="signal peptide" evidence="2">
    <location>
        <begin position="1"/>
        <end position="24"/>
    </location>
</feature>
<comment type="caution">
    <text evidence="3">The sequence shown here is derived from an EMBL/GenBank/DDBJ whole genome shotgun (WGS) entry which is preliminary data.</text>
</comment>
<feature type="compositionally biased region" description="Basic and acidic residues" evidence="1">
    <location>
        <begin position="267"/>
        <end position="294"/>
    </location>
</feature>
<sequence length="321" mass="37398">MKNPTLHQAAWRLTLLTRAAIAMTRTWTWIQLATKSIQIAGRLVRINKESSITFYLLKTKNSYYDNIERICCKKWATQLSAEVALPDWMTGGLREMCTFELIKTSWHQPFNRYAWVVEKEIQGRDMPYHSNDTVRLGHIFSLACKVTLNIEETWELWEENSIILVEACRKMLEYFKTPEEVEEHLLLTPAEIWRTFSGEFELAINDVKEGKDSDKEMMARMTPWENGVKQRAEGDPLSEEFVFDEDEDEACARKHKSLGLKLAQKKAAIEKEGERQAKAIRDKEREEKMKEGRTSRSRTLGLDRLASGYHKNSPPRAYETN</sequence>
<dbReference type="EMBL" id="PXXK01000129">
    <property type="protein sequence ID" value="RFN50669.1"/>
    <property type="molecule type" value="Genomic_DNA"/>
</dbReference>
<dbReference type="AlphaFoldDB" id="A0A395MU04"/>